<accession>A0A9P7QSE6</accession>
<reference evidence="1" key="1">
    <citation type="submission" date="2021-05" db="EMBL/GenBank/DDBJ databases">
        <title>Comparative genomics of three Colletotrichum scovillei strains and genetic complementation revealed genes involved fungal growth and virulence on chili pepper.</title>
        <authorList>
            <person name="Hsieh D.-K."/>
            <person name="Chuang S.-C."/>
            <person name="Chen C.-Y."/>
            <person name="Chao Y.-T."/>
            <person name="Lu M.-Y.J."/>
            <person name="Lee M.-H."/>
            <person name="Shih M.-C."/>
        </authorList>
    </citation>
    <scope>NUCLEOTIDE SEQUENCE</scope>
    <source>
        <strain evidence="1">Coll-153</strain>
    </source>
</reference>
<organism evidence="1 2">
    <name type="scientific">Colletotrichum scovillei</name>
    <dbReference type="NCBI Taxonomy" id="1209932"/>
    <lineage>
        <taxon>Eukaryota</taxon>
        <taxon>Fungi</taxon>
        <taxon>Dikarya</taxon>
        <taxon>Ascomycota</taxon>
        <taxon>Pezizomycotina</taxon>
        <taxon>Sordariomycetes</taxon>
        <taxon>Hypocreomycetidae</taxon>
        <taxon>Glomerellales</taxon>
        <taxon>Glomerellaceae</taxon>
        <taxon>Colletotrichum</taxon>
        <taxon>Colletotrichum acutatum species complex</taxon>
    </lineage>
</organism>
<comment type="caution">
    <text evidence="1">The sequence shown here is derived from an EMBL/GenBank/DDBJ whole genome shotgun (WGS) entry which is preliminary data.</text>
</comment>
<gene>
    <name evidence="1" type="ORF">JMJ77_010126</name>
</gene>
<name>A0A9P7QSE6_9PEZI</name>
<sequence length="32" mass="3556">MNGPTARREGRGTVEIGECIGLLECVRRIRGR</sequence>
<keyword evidence="2" id="KW-1185">Reference proteome</keyword>
<proteinExistence type="predicted"/>
<protein>
    <submittedName>
        <fullName evidence="1">Uncharacterized protein</fullName>
    </submittedName>
</protein>
<dbReference type="AlphaFoldDB" id="A0A9P7QSE6"/>
<dbReference type="Proteomes" id="UP000699042">
    <property type="component" value="Unassembled WGS sequence"/>
</dbReference>
<dbReference type="EMBL" id="JAESDN010000013">
    <property type="protein sequence ID" value="KAG7042019.1"/>
    <property type="molecule type" value="Genomic_DNA"/>
</dbReference>
<evidence type="ECO:0000313" key="1">
    <source>
        <dbReference type="EMBL" id="KAG7042019.1"/>
    </source>
</evidence>
<evidence type="ECO:0000313" key="2">
    <source>
        <dbReference type="Proteomes" id="UP000699042"/>
    </source>
</evidence>